<dbReference type="InterPro" id="IPR017871">
    <property type="entry name" value="ABC_transporter-like_CS"/>
</dbReference>
<evidence type="ECO:0000256" key="10">
    <source>
        <dbReference type="SAM" id="MobiDB-lite"/>
    </source>
</evidence>
<dbReference type="OrthoDB" id="8061355at2759"/>
<dbReference type="eggNOG" id="KOG0059">
    <property type="taxonomic scope" value="Eukaryota"/>
</dbReference>
<evidence type="ECO:0000313" key="14">
    <source>
        <dbReference type="Proteomes" id="UP000009168"/>
    </source>
</evidence>
<dbReference type="GO" id="GO:0005524">
    <property type="term" value="F:ATP binding"/>
    <property type="evidence" value="ECO:0007669"/>
    <property type="project" value="UniProtKB-KW"/>
</dbReference>
<evidence type="ECO:0000256" key="7">
    <source>
        <dbReference type="ARBA" id="ARBA00022840"/>
    </source>
</evidence>
<dbReference type="CDD" id="cd03263">
    <property type="entry name" value="ABC_subfamily_A"/>
    <property type="match status" value="2"/>
</dbReference>
<dbReference type="GO" id="GO:0016020">
    <property type="term" value="C:membrane"/>
    <property type="evidence" value="ECO:0007669"/>
    <property type="project" value="UniProtKB-SubCell"/>
</dbReference>
<dbReference type="Proteomes" id="UP000009168">
    <property type="component" value="Unassembled WGS sequence"/>
</dbReference>
<dbReference type="PANTHER" id="PTHR19229">
    <property type="entry name" value="ATP-BINDING CASSETTE TRANSPORTER SUBFAMILY A ABCA"/>
    <property type="match status" value="1"/>
</dbReference>
<dbReference type="Pfam" id="PF00005">
    <property type="entry name" value="ABC_tran"/>
    <property type="match status" value="2"/>
</dbReference>
<dbReference type="SMART" id="SM00382">
    <property type="entry name" value="AAA"/>
    <property type="match status" value="2"/>
</dbReference>
<evidence type="ECO:0000256" key="6">
    <source>
        <dbReference type="ARBA" id="ARBA00022741"/>
    </source>
</evidence>
<dbReference type="GO" id="GO:0005319">
    <property type="term" value="F:lipid transporter activity"/>
    <property type="evidence" value="ECO:0007669"/>
    <property type="project" value="TreeGrafter"/>
</dbReference>
<dbReference type="HOGENOM" id="CLU_000604_19_1_1"/>
<dbReference type="PROSITE" id="PS00211">
    <property type="entry name" value="ABC_TRANSPORTER_1"/>
    <property type="match status" value="1"/>
</dbReference>
<evidence type="ECO:0000256" key="4">
    <source>
        <dbReference type="ARBA" id="ARBA00022692"/>
    </source>
</evidence>
<feature type="compositionally biased region" description="Polar residues" evidence="10">
    <location>
        <begin position="1771"/>
        <end position="1796"/>
    </location>
</feature>
<protein>
    <submittedName>
        <fullName evidence="13">ABC transporter family protein</fullName>
    </submittedName>
</protein>
<feature type="transmembrane region" description="Helical" evidence="11">
    <location>
        <begin position="1227"/>
        <end position="1248"/>
    </location>
</feature>
<evidence type="ECO:0000313" key="13">
    <source>
        <dbReference type="EMBL" id="EAR87981.2"/>
    </source>
</evidence>
<organism evidence="13 14">
    <name type="scientific">Tetrahymena thermophila (strain SB210)</name>
    <dbReference type="NCBI Taxonomy" id="312017"/>
    <lineage>
        <taxon>Eukaryota</taxon>
        <taxon>Sar</taxon>
        <taxon>Alveolata</taxon>
        <taxon>Ciliophora</taxon>
        <taxon>Intramacronucleata</taxon>
        <taxon>Oligohymenophorea</taxon>
        <taxon>Hymenostomatida</taxon>
        <taxon>Tetrahymenina</taxon>
        <taxon>Tetrahymenidae</taxon>
        <taxon>Tetrahymena</taxon>
    </lineage>
</organism>
<dbReference type="InterPro" id="IPR026082">
    <property type="entry name" value="ABCA"/>
</dbReference>
<feature type="compositionally biased region" description="Low complexity" evidence="10">
    <location>
        <begin position="1693"/>
        <end position="1720"/>
    </location>
</feature>
<comment type="similarity">
    <text evidence="2">Belongs to the ABC transporter superfamily. ABCA family.</text>
</comment>
<feature type="transmembrane region" description="Helical" evidence="11">
    <location>
        <begin position="1150"/>
        <end position="1173"/>
    </location>
</feature>
<evidence type="ECO:0000256" key="11">
    <source>
        <dbReference type="SAM" id="Phobius"/>
    </source>
</evidence>
<dbReference type="GO" id="GO:0140359">
    <property type="term" value="F:ABC-type transporter activity"/>
    <property type="evidence" value="ECO:0007669"/>
    <property type="project" value="InterPro"/>
</dbReference>
<keyword evidence="5" id="KW-0677">Repeat</keyword>
<feature type="domain" description="ABC transporter" evidence="12">
    <location>
        <begin position="1295"/>
        <end position="1532"/>
    </location>
</feature>
<evidence type="ECO:0000259" key="12">
    <source>
        <dbReference type="PROSITE" id="PS50893"/>
    </source>
</evidence>
<name>Q22RZ1_TETTS</name>
<feature type="domain" description="ABC transporter" evidence="12">
    <location>
        <begin position="503"/>
        <end position="734"/>
    </location>
</feature>
<feature type="transmembrane region" description="Helical" evidence="11">
    <location>
        <begin position="1185"/>
        <end position="1212"/>
    </location>
</feature>
<proteinExistence type="inferred from homology"/>
<keyword evidence="9 11" id="KW-0472">Membrane</keyword>
<dbReference type="FunFam" id="3.40.50.300:FF:000335">
    <property type="entry name" value="ATP binding cassette subfamily A member 5"/>
    <property type="match status" value="1"/>
</dbReference>
<dbReference type="EMBL" id="GG662845">
    <property type="protein sequence ID" value="EAR87981.2"/>
    <property type="molecule type" value="Genomic_DNA"/>
</dbReference>
<dbReference type="PROSITE" id="PS50893">
    <property type="entry name" value="ABC_TRANSPORTER_2"/>
    <property type="match status" value="2"/>
</dbReference>
<feature type="transmembrane region" description="Helical" evidence="11">
    <location>
        <begin position="351"/>
        <end position="368"/>
    </location>
</feature>
<keyword evidence="14" id="KW-1185">Reference proteome</keyword>
<accession>Q22RZ1</accession>
<feature type="transmembrane region" description="Helical" evidence="11">
    <location>
        <begin position="286"/>
        <end position="308"/>
    </location>
</feature>
<dbReference type="PANTHER" id="PTHR19229:SF36">
    <property type="entry name" value="ATP-BINDING CASSETTE SUB-FAMILY A MEMBER 2"/>
    <property type="match status" value="1"/>
</dbReference>
<feature type="region of interest" description="Disordered" evidence="10">
    <location>
        <begin position="1690"/>
        <end position="1720"/>
    </location>
</feature>
<dbReference type="GeneID" id="7846031"/>
<dbReference type="InParanoid" id="Q22RZ1"/>
<evidence type="ECO:0000256" key="9">
    <source>
        <dbReference type="ARBA" id="ARBA00023136"/>
    </source>
</evidence>
<comment type="subcellular location">
    <subcellularLocation>
        <location evidence="1">Membrane</location>
        <topology evidence="1">Multi-pass membrane protein</topology>
    </subcellularLocation>
</comment>
<keyword evidence="4 11" id="KW-0812">Transmembrane</keyword>
<feature type="region of interest" description="Disordered" evidence="10">
    <location>
        <begin position="1771"/>
        <end position="1827"/>
    </location>
</feature>
<evidence type="ECO:0000256" key="1">
    <source>
        <dbReference type="ARBA" id="ARBA00004141"/>
    </source>
</evidence>
<dbReference type="Pfam" id="PF12698">
    <property type="entry name" value="ABC2_membrane_3"/>
    <property type="match status" value="2"/>
</dbReference>
<dbReference type="Gene3D" id="3.40.50.300">
    <property type="entry name" value="P-loop containing nucleotide triphosphate hydrolases"/>
    <property type="match status" value="2"/>
</dbReference>
<dbReference type="FunFam" id="3.40.50.300:FF:000298">
    <property type="entry name" value="ATP-binding cassette sub-family A member 12"/>
    <property type="match status" value="1"/>
</dbReference>
<keyword evidence="6" id="KW-0547">Nucleotide-binding</keyword>
<feature type="transmembrane region" description="Helical" evidence="11">
    <location>
        <begin position="320"/>
        <end position="344"/>
    </location>
</feature>
<feature type="transmembrane region" description="Helical" evidence="11">
    <location>
        <begin position="21"/>
        <end position="40"/>
    </location>
</feature>
<dbReference type="InterPro" id="IPR013525">
    <property type="entry name" value="ABC2_TM"/>
</dbReference>
<keyword evidence="7" id="KW-0067">ATP-binding</keyword>
<feature type="transmembrane region" description="Helical" evidence="11">
    <location>
        <begin position="418"/>
        <end position="441"/>
    </location>
</feature>
<sequence>MEIHLKALLIKNWILWKRNKCMSCMEIFIPIVTTLFLVIFRKSVAIDTVEQQNFLPDQRTLWPDASSFIQAYQTNPKIKIMKSCSTSSHVALAAPQNVYTQISSYFQAIQYQVKQYQDESQILSYIKSSSYNNDLCFGIYINVFDASSLSFKYSLYFNNSIYNDNPDVPQEDGQNQSTTTEEMYSQYFKPWFQSGFLQIQNWIDREILKSVAGSSSNPTFQIQMAGQESLPYKSDSFQEVMQNASNTFFVLPYIYVFLKMTQKLLTEKEKRIREGMKVMGMKDSSFYKSWIITYGLIYFITCFFQTIFLCTSVLKNSNFLLILIWLYLFCISLIFQSIFITTFFSSAQMGNIFGIIFYLIMYMMINFFNQDGVSSAAKTFASFFSQTGMSFASNVFIKKEVDGVGIQFSNIQDSYKGISVGVVWLMCIINILVFGTLAFYFDQVFPNEFGQKKHPLFFLDCCWNRNQKKTKYFNKSNLTAENHPNFEPVDEYLRDQEKKSSCLRLRALEKVYPNGKYAVKGVTLTMYSGQIFVLLGHNGAGKTSTIAMLTGMQEITSGSASVFGRDVEDQMKEIRKFMGFCPQYDILFDQLTVKEHLNLFAIFKGMKDKHEISKAVDQAIYDVDLMEKCDEYSMNLSGGQKRRLSVAMAFIGESRLIFLDEPTSGMDTSARRHIWEMLKKYKTNKIVILTTHFMDEADFLGDRIAIMNDGKIQCCGSSIFLKNKFGVGYNLVISKQQTFGSNNNILEMVFKYVPEYKLISNVSAEIQMQLPLSYLPQFEQLFDEIDQRKAELGIQTYAISITTLEEVFLKVTHKFDFSKNAKEDQEDKKDQFSISQQKVRDEFTLSFMQLKVMLKKRLLYFKRDKKSCICEICLPIFIILIGLLLCQIKFITESSPIIVSDPSSSTLQNPEVIYTGSSSADVQNSVQKILPFIPTAFTVTSSNQNTTTDLYNLIFKNYYNQYIGSVFYNMFNSVSNVYNYTCLINTNNKFGPPLFLNTINQAIISQVAKKNVQIEVTMRPFPFTQSEYQKALQVGGFIASFIFSLGLSFIPSSIVQYIVREKELKIKHQQLISGLTITIYWFSNILVDFIKHIIPSIFSIMLILAFQVQSLTQNQGGAAMSILIILYGWAVIPFTYYLSFQFENTDSSQVQTFFFSFSSGSLLPMIALILQIISSTRNAGKLISLILRVIFPTFCFGEAVTKIGSTSAVALINDMSPNDLTAFSVEVAGLNIIILFIQGIVFFCLIFVKERFQNGLFGNCFSKENQYPYELTRYDEDVTYEMKKVERTNPRSYNVCVRNIRKVFVPSEDRVKVAVDRISFGVENGECFTLLGVNGAGKTTTFKMLGGEIKPSDGEIYIMGVNQNESLNKTRQFIGYCPQFDALLPLLTAREHLEIYSSIKGIPNDLQDRLISQKISELDLGYFSEIQAGTYSGGNKRKLSTAIAMIGNPPIILLDEPSTGMDPAARRFMWSVISNASTKRKKTSVILTTHSMEEAEALSSRMAIQVDGELKCIGTVPHIKYKFGIGYEVEIKFQQIGFKQVKSIMNKFKIKPGKKVNEKNLDHYLEKLESQYLVKRISSKGSGSSLYQQLMSSKGLYIESLVEFKLVEDLGDKVIQYFQQNDFEKVDVIEHFQSFYRLRIQAHSSIGKIFGIFEKNKKEFCISQYSIKQASIEQIFNAFAEGRIKINPEYKKNSQPQNKQNENQQAQQKLQQEQQLKQSSLPQIQTDLQQQTQMQQQSINLPAIQEAELKINPDNSLVIKSSHVMIEVQNLQQKDQKQPSNNKQLKTLPNQSNKNKGSQKRQASDKRSTSSGSTMGNFSQKGNKIRL</sequence>
<reference evidence="14" key="1">
    <citation type="journal article" date="2006" name="PLoS Biol.">
        <title>Macronuclear genome sequence of the ciliate Tetrahymena thermophila, a model eukaryote.</title>
        <authorList>
            <person name="Eisen J.A."/>
            <person name="Coyne R.S."/>
            <person name="Wu M."/>
            <person name="Wu D."/>
            <person name="Thiagarajan M."/>
            <person name="Wortman J.R."/>
            <person name="Badger J.H."/>
            <person name="Ren Q."/>
            <person name="Amedeo P."/>
            <person name="Jones K.M."/>
            <person name="Tallon L.J."/>
            <person name="Delcher A.L."/>
            <person name="Salzberg S.L."/>
            <person name="Silva J.C."/>
            <person name="Haas B.J."/>
            <person name="Majoros W.H."/>
            <person name="Farzad M."/>
            <person name="Carlton J.M."/>
            <person name="Smith R.K. Jr."/>
            <person name="Garg J."/>
            <person name="Pearlman R.E."/>
            <person name="Karrer K.M."/>
            <person name="Sun L."/>
            <person name="Manning G."/>
            <person name="Elde N.C."/>
            <person name="Turkewitz A.P."/>
            <person name="Asai D.J."/>
            <person name="Wilkes D.E."/>
            <person name="Wang Y."/>
            <person name="Cai H."/>
            <person name="Collins K."/>
            <person name="Stewart B.A."/>
            <person name="Lee S.R."/>
            <person name="Wilamowska K."/>
            <person name="Weinberg Z."/>
            <person name="Ruzzo W.L."/>
            <person name="Wloga D."/>
            <person name="Gaertig J."/>
            <person name="Frankel J."/>
            <person name="Tsao C.-C."/>
            <person name="Gorovsky M.A."/>
            <person name="Keeling P.J."/>
            <person name="Waller R.F."/>
            <person name="Patron N.J."/>
            <person name="Cherry J.M."/>
            <person name="Stover N.A."/>
            <person name="Krieger C.J."/>
            <person name="del Toro C."/>
            <person name="Ryder H.F."/>
            <person name="Williamson S.C."/>
            <person name="Barbeau R.A."/>
            <person name="Hamilton E.P."/>
            <person name="Orias E."/>
        </authorList>
    </citation>
    <scope>NUCLEOTIDE SEQUENCE [LARGE SCALE GENOMIC DNA]</scope>
    <source>
        <strain evidence="14">SB210</strain>
    </source>
</reference>
<gene>
    <name evidence="13" type="ORF">TTHERM_00011470</name>
</gene>
<evidence type="ECO:0000256" key="2">
    <source>
        <dbReference type="ARBA" id="ARBA00008869"/>
    </source>
</evidence>
<dbReference type="InterPro" id="IPR003439">
    <property type="entry name" value="ABC_transporter-like_ATP-bd"/>
</dbReference>
<dbReference type="InterPro" id="IPR003593">
    <property type="entry name" value="AAA+_ATPase"/>
</dbReference>
<evidence type="ECO:0000256" key="5">
    <source>
        <dbReference type="ARBA" id="ARBA00022737"/>
    </source>
</evidence>
<dbReference type="GO" id="GO:0016887">
    <property type="term" value="F:ATP hydrolysis activity"/>
    <property type="evidence" value="ECO:0007669"/>
    <property type="project" value="InterPro"/>
</dbReference>
<dbReference type="InterPro" id="IPR027417">
    <property type="entry name" value="P-loop_NTPase"/>
</dbReference>
<feature type="transmembrane region" description="Helical" evidence="11">
    <location>
        <begin position="1034"/>
        <end position="1059"/>
    </location>
</feature>
<keyword evidence="8 11" id="KW-1133">Transmembrane helix</keyword>
<feature type="transmembrane region" description="Helical" evidence="11">
    <location>
        <begin position="1118"/>
        <end position="1138"/>
    </location>
</feature>
<evidence type="ECO:0000256" key="8">
    <source>
        <dbReference type="ARBA" id="ARBA00022989"/>
    </source>
</evidence>
<dbReference type="RefSeq" id="XP_001008226.2">
    <property type="nucleotide sequence ID" value="XM_001008226.2"/>
</dbReference>
<keyword evidence="3" id="KW-0813">Transport</keyword>
<dbReference type="KEGG" id="tet:TTHERM_00011470"/>
<dbReference type="SUPFAM" id="SSF52540">
    <property type="entry name" value="P-loop containing nucleoside triphosphate hydrolases"/>
    <property type="match status" value="2"/>
</dbReference>
<feature type="compositionally biased region" description="Polar residues" evidence="10">
    <location>
        <begin position="1809"/>
        <end position="1827"/>
    </location>
</feature>
<evidence type="ECO:0000256" key="3">
    <source>
        <dbReference type="ARBA" id="ARBA00022448"/>
    </source>
</evidence>